<feature type="region of interest" description="Disordered" evidence="5">
    <location>
        <begin position="2554"/>
        <end position="2605"/>
    </location>
</feature>
<feature type="compositionally biased region" description="Basic residues" evidence="5">
    <location>
        <begin position="1293"/>
        <end position="1302"/>
    </location>
</feature>
<feature type="compositionally biased region" description="Polar residues" evidence="5">
    <location>
        <begin position="1854"/>
        <end position="1874"/>
    </location>
</feature>
<dbReference type="SMART" id="SM00228">
    <property type="entry name" value="PDZ"/>
    <property type="match status" value="10"/>
</dbReference>
<feature type="region of interest" description="Disordered" evidence="5">
    <location>
        <begin position="692"/>
        <end position="726"/>
    </location>
</feature>
<feature type="region of interest" description="Disordered" evidence="5">
    <location>
        <begin position="1208"/>
        <end position="1341"/>
    </location>
</feature>
<feature type="domain" description="PDZ" evidence="6">
    <location>
        <begin position="960"/>
        <end position="1036"/>
    </location>
</feature>
<feature type="domain" description="PDZ" evidence="6">
    <location>
        <begin position="2052"/>
        <end position="2146"/>
    </location>
</feature>
<feature type="region of interest" description="Disordered" evidence="5">
    <location>
        <begin position="1085"/>
        <end position="1134"/>
    </location>
</feature>
<evidence type="ECO:0000259" key="7">
    <source>
        <dbReference type="PROSITE" id="PS51022"/>
    </source>
</evidence>
<dbReference type="InterPro" id="IPR051342">
    <property type="entry name" value="PDZ_scaffold"/>
</dbReference>
<dbReference type="CDD" id="cd06672">
    <property type="entry name" value="PDZ8_MUPP1-PDZ7_PATJ-PDZ2_INAD-like"/>
    <property type="match status" value="1"/>
</dbReference>
<dbReference type="CDD" id="cd06667">
    <property type="entry name" value="PDZ2_MUPP1-like"/>
    <property type="match status" value="1"/>
</dbReference>
<dbReference type="Pfam" id="PF00595">
    <property type="entry name" value="PDZ"/>
    <property type="match status" value="10"/>
</dbReference>
<dbReference type="PANTHER" id="PTHR19964">
    <property type="entry name" value="MULTIPLE PDZ DOMAIN PROTEIN"/>
    <property type="match status" value="1"/>
</dbReference>
<dbReference type="Gene3D" id="2.30.42.10">
    <property type="match status" value="10"/>
</dbReference>
<dbReference type="Gene3D" id="1.10.287.650">
    <property type="entry name" value="L27 domain"/>
    <property type="match status" value="1"/>
</dbReference>
<feature type="compositionally biased region" description="Low complexity" evidence="5">
    <location>
        <begin position="274"/>
        <end position="289"/>
    </location>
</feature>
<dbReference type="CDD" id="cd06669">
    <property type="entry name" value="PDZ5_MUPP1-like"/>
    <property type="match status" value="1"/>
</dbReference>
<dbReference type="CDD" id="cd23064">
    <property type="entry name" value="PDZ3_INAD-like"/>
    <property type="match status" value="1"/>
</dbReference>
<feature type="domain" description="PDZ" evidence="6">
    <location>
        <begin position="174"/>
        <end position="261"/>
    </location>
</feature>
<feature type="compositionally biased region" description="Low complexity" evidence="5">
    <location>
        <begin position="2224"/>
        <end position="2236"/>
    </location>
</feature>
<feature type="region of interest" description="Disordered" evidence="5">
    <location>
        <begin position="1382"/>
        <end position="1503"/>
    </location>
</feature>
<keyword evidence="8" id="KW-1185">Reference proteome</keyword>
<protein>
    <submittedName>
        <fullName evidence="9">Uncharacterized protein LOC112455763 isoform X1</fullName>
    </submittedName>
</protein>
<dbReference type="InterPro" id="IPR001478">
    <property type="entry name" value="PDZ"/>
</dbReference>
<dbReference type="FunFam" id="2.30.42.10:FF:000125">
    <property type="entry name" value="PATJ, crumbs cell polarity complex component"/>
    <property type="match status" value="1"/>
</dbReference>
<dbReference type="CDD" id="cd06668">
    <property type="entry name" value="PDZ4_MUPP1-like"/>
    <property type="match status" value="1"/>
</dbReference>
<feature type="domain" description="PDZ" evidence="6">
    <location>
        <begin position="2617"/>
        <end position="2702"/>
    </location>
</feature>
<feature type="compositionally biased region" description="Basic and acidic residues" evidence="5">
    <location>
        <begin position="1303"/>
        <end position="1341"/>
    </location>
</feature>
<feature type="domain" description="PDZ" evidence="6">
    <location>
        <begin position="2352"/>
        <end position="2435"/>
    </location>
</feature>
<feature type="region of interest" description="Disordered" evidence="5">
    <location>
        <begin position="265"/>
        <end position="359"/>
    </location>
</feature>
<reference evidence="9" key="1">
    <citation type="submission" date="2025-08" db="UniProtKB">
        <authorList>
            <consortium name="RefSeq"/>
        </authorList>
    </citation>
    <scope>IDENTIFICATION</scope>
    <source>
        <tissue evidence="9">Whole body</tissue>
    </source>
</reference>
<feature type="domain" description="PDZ" evidence="6">
    <location>
        <begin position="387"/>
        <end position="467"/>
    </location>
</feature>
<evidence type="ECO:0000259" key="6">
    <source>
        <dbReference type="PROSITE" id="PS50106"/>
    </source>
</evidence>
<dbReference type="OrthoDB" id="6022242at2759"/>
<feature type="compositionally biased region" description="Basic and acidic residues" evidence="5">
    <location>
        <begin position="1488"/>
        <end position="1503"/>
    </location>
</feature>
<feature type="compositionally biased region" description="Acidic residues" evidence="5">
    <location>
        <begin position="1101"/>
        <end position="1110"/>
    </location>
</feature>
<feature type="compositionally biased region" description="Basic and acidic residues" evidence="5">
    <location>
        <begin position="1644"/>
        <end position="1654"/>
    </location>
</feature>
<feature type="compositionally biased region" description="Polar residues" evidence="5">
    <location>
        <begin position="1401"/>
        <end position="1413"/>
    </location>
</feature>
<feature type="domain" description="PDZ" evidence="6">
    <location>
        <begin position="588"/>
        <end position="673"/>
    </location>
</feature>
<feature type="compositionally biased region" description="Basic and acidic residues" evidence="5">
    <location>
        <begin position="2592"/>
        <end position="2605"/>
    </location>
</feature>
<gene>
    <name evidence="9" type="primary">LOC112455763</name>
</gene>
<feature type="region of interest" description="Disordered" evidence="5">
    <location>
        <begin position="2151"/>
        <end position="2300"/>
    </location>
</feature>
<feature type="compositionally biased region" description="Basic and acidic residues" evidence="5">
    <location>
        <begin position="1267"/>
        <end position="1292"/>
    </location>
</feature>
<feature type="compositionally biased region" description="Pro residues" evidence="5">
    <location>
        <begin position="341"/>
        <end position="353"/>
    </location>
</feature>
<dbReference type="FunFam" id="2.30.42.10:FF:000070">
    <property type="entry name" value="Multiple PDZ domain protein"/>
    <property type="match status" value="1"/>
</dbReference>
<proteinExistence type="predicted"/>
<evidence type="ECO:0000256" key="2">
    <source>
        <dbReference type="ARBA" id="ARBA00022553"/>
    </source>
</evidence>
<dbReference type="CDD" id="cd06671">
    <property type="entry name" value="PDZ7_MUPP1-PD6_PATJ-like"/>
    <property type="match status" value="1"/>
</dbReference>
<evidence type="ECO:0000313" key="8">
    <source>
        <dbReference type="Proteomes" id="UP000504618"/>
    </source>
</evidence>
<feature type="region of interest" description="Disordered" evidence="5">
    <location>
        <begin position="1596"/>
        <end position="1618"/>
    </location>
</feature>
<accession>A0A6J1PUX6</accession>
<dbReference type="RefSeq" id="XP_024873679.1">
    <property type="nucleotide sequence ID" value="XM_025017911.1"/>
</dbReference>
<dbReference type="PROSITE" id="PS50106">
    <property type="entry name" value="PDZ"/>
    <property type="match status" value="10"/>
</dbReference>
<feature type="region of interest" description="Disordered" evidence="5">
    <location>
        <begin position="1925"/>
        <end position="2017"/>
    </location>
</feature>
<dbReference type="InterPro" id="IPR036034">
    <property type="entry name" value="PDZ_sf"/>
</dbReference>
<feature type="domain" description="PDZ" evidence="6">
    <location>
        <begin position="786"/>
        <end position="876"/>
    </location>
</feature>
<keyword evidence="3" id="KW-0677">Repeat</keyword>
<feature type="compositionally biased region" description="Low complexity" evidence="5">
    <location>
        <begin position="324"/>
        <end position="340"/>
    </location>
</feature>
<dbReference type="GeneID" id="112455763"/>
<comment type="subcellular location">
    <subcellularLocation>
        <location evidence="1">Membrane</location>
    </subcellularLocation>
</comment>
<sequence length="2794" mass="305116">MPLHTDMSTALHILESMQERVEKSGNSKLKANTAKHFKTLISLLEDPVFRGIIMIQDSLNELNTQLVQHPSILPGDFDINLSGQLELSIPSTPTVQPLGPNMYQDLYQDSSELEDQRVPVAPLLHSSSEDTSAQVTSPSLVSEVMGMPPITTPTYAKEFKKVIEAAAKGRQIFTVQLYKPEGTSLGFSVVGLRGNEKNELGIFLQEIQPNGIAGCDGRLLEGDQILAIDGQPLDSNISHEQAISILQKARGLVELVVARSAQDVGSSLPTDELSGGSSSTAAAGAASSIVGGGGGAVAGNNQTSSDKDQSVSASSTVVTPGPTPKSSQPTSTTSAATPTPTNTPTPTPTPTPIPGGLVIERSPSAVSDASKSGSDMVLNTEWAQVEVINLINDGSGLGFGIIGGRSTGVVVKTILPGGVADRDNRLQSGDHILQIGDVNLRGMGSEQVAAVLRQSGTHVRLVVARPVEPTSPDYQALGSHAPIVPTKILGDPDELDRHLVHSVPESYNMRHVQRGDASYDNGYMYSQESDIEMHARPGLIMDVVRNPMPIGAMPVIPAVPLPVQLQDLPVLTMEPLDINSLPEMERFEVDLTKDAYGLGITIAGYVCEKEELSGIFVKSISEGSAADLSNKIQINDRIVEVDGHSLQGYTNHEAVEVLRRTGQTVTLCLERYLRGPKFEQLQQAIAASELRLPQPSSPSITSLPSFPMSADGETTTEIEAEGESHTTVDSAVLQEGERLRTSDEHDEATNVEALLSDPSSELTPQIRAAIKAKWQKIVGPDTEIVVAQLKKFAEGSGLGISLEGTVDVENGQEVRPHHYIRSILPEGPVGQNGTLRSGDELLEVNGYRLLGINHMEVVSVLKELPIHVRMVCGRNIASQDPLCPIDTAQHQAAFQTRSILGGSLQNLLPTMDRLVKAKSDGSLASTTTTATVTDASLNKMKSRSLEPLTGLAMWSSEPQIIELVKGERGLGFSILDYQDPMNPNETVIVIRSLVPGGVAQVDGQLIPGDRLLFVNDIGLENATLDQAVQALKGAPKGTVRIGVAKPLPIPDSIVQQKVTPKIKRSKSFPNESETTDHMAELEDLLSSRSGLTETSTNKPEIDEDEEEEEEDHWKDASPLTPICSPARRPAKLYHRDKRSPTRYVDVDNDVEIIHEFYPTTSKTMREETSIVSYGGTIIVETTRIPRHAKDVPTRVEKVAPKVKLKKQSSLELDRVPPVQEEPSSSAEETSKVTATTRSVREADQERKKSLKRHSSAESEGRTSTSRETLEKSDTSSEKGAKKKVFTEKADGKKRSRKSSKKSVKAEQKVEEDLSRRKHEGEEFARKDEETYRRSREERKSLKEQECIERVTEFLTRHSIPSYSDVNVGLEAAEPSVPEVVDEQLEQRVKRPSAISKEGETTGLSTTIETSVASTKRRESLKSVSEVMEKTKDSLGDSKLAKDAKRLSESKKQRPTLERTAAAVSEVRQPESTVQEPAKRPSSLRKRRDSFSRESSRESLLEEKKGVRIQEDVQEIFFDDTSDQVTDLLPEVHLVTARIISAEEASALRFEEAATRIKIHSPPEVYLVPETVKTKLTRAPSPEVVDVSTLQLPALAKSTSESTLAEGRPSSDEDHKVSVRNLKPEILWDLSKVSDNDEEVEETGEDGRDVKERRLSRTGSEGSKRLAKLQKQEQFPFKIGSLAQPDEPELTILHEGPTEKRGSVGDVTRKITTESTKEDDGILSEFQVRRESKGSIRVPKDFATPREVADSAIPAKEARDYEQTPSRERRSPLEEAILKHEEDLICKEHSLEYQSQTLESQSDHLFHEVFTTSVEDLLTTVPESWTREVYEESLDEVEQSFKETQYSPKEKRDVQTQTVQESKSTQCSPEQSVTSPCEEPPRISPFHIGQRYFQSPKREVQTQTQGENKSVQCSLDNLGDLTRSDATFSDQESKSIQCIPEDISARSSDRSRSSSREDTLRSPRREAEVQTYQESKAIQCSDDELLEADQASSADRPEPAHQSRPASSPSSSSSSPRKFPTVVFVEAKGDMTVTHREHDGDVTWSKHWGPERLVEIYREPKASLGLSIVGGKVDLHNGGPSKTQNISGIFIKNVLPNSPAGRTGGLKIGDRIIEVDGVDLRHSTHERAVEVIQAAGNPVSLLVQSLVNLSPEHGGAVQEERDTKARRQTVKSHTSSSSGVSPGTPTASFRHKPPPVSPARSITPEVIQPGLGDGVSRGDTHRQSSKSSDGSASGSRRSSMKKSIRKTAPSPPVNPGILREVSEEREDHASSAVAQPASKPKYSSDESSDEEDTRMLEGNVYTKSGIEISRKSAGNVKRTKSEIEADPEQEDEFGYTIMKIQKKYQNLGHKVVMVTLEKDRRGLGISLAGHKDRNRMAVFVCGLNPKGAAYKNGGLLIGDEILEINGCALQGRCHLNASALIKGMPGTLFKIIVYRRSKAVDDIAVKPIVQFPPTLDDVYIDFKKYKGVRDVRVKKSQYGLGIMIIEGKHLAVGQGIFVSDIQEGSAAEQAGLQVGDMILAVNLDSLLGRTYDEATELLKKAEGVVKLVVCNPNENKEQKEKEKPKGQELKDDSSISVAQKTPQKGGAVGTAKEAVEPEEKKVRQDPKTCKIDVGKEITIEFQKEKNQGIGFYIAGGSNTPCNGVFVLDVSPEGAAGKDGRLQPGDQILSIGSDSFLEIEHDKARETVLKQAPGTITMTVLRHEKPTEEYEVEIQKKSGKGAGLCFAAFWSNKGVYVKELTAGGQAIETGKICKGDQLVAIGGLDVRDASLDDIAFHMKISNPLQMKLARYHSAKQ</sequence>
<feature type="compositionally biased region" description="Polar residues" evidence="5">
    <location>
        <begin position="1221"/>
        <end position="1237"/>
    </location>
</feature>
<name>A0A6J1PUX6_9HYME</name>
<feature type="compositionally biased region" description="Basic and acidic residues" evidence="5">
    <location>
        <begin position="1942"/>
        <end position="1967"/>
    </location>
</feature>
<dbReference type="Proteomes" id="UP000504618">
    <property type="component" value="Unplaced"/>
</dbReference>
<feature type="region of interest" description="Disordered" evidence="5">
    <location>
        <begin position="1630"/>
        <end position="1717"/>
    </location>
</feature>
<evidence type="ECO:0000256" key="5">
    <source>
        <dbReference type="SAM" id="MobiDB-lite"/>
    </source>
</evidence>
<evidence type="ECO:0000256" key="3">
    <source>
        <dbReference type="ARBA" id="ARBA00022737"/>
    </source>
</evidence>
<feature type="compositionally biased region" description="Basic and acidic residues" evidence="5">
    <location>
        <begin position="1755"/>
        <end position="1774"/>
    </location>
</feature>
<feature type="compositionally biased region" description="Basic and acidic residues" evidence="5">
    <location>
        <begin position="1695"/>
        <end position="1717"/>
    </location>
</feature>
<dbReference type="PROSITE" id="PS51022">
    <property type="entry name" value="L27"/>
    <property type="match status" value="1"/>
</dbReference>
<dbReference type="PANTHER" id="PTHR19964:SF92">
    <property type="entry name" value="PATJ HOMOLOG"/>
    <property type="match status" value="1"/>
</dbReference>
<dbReference type="SUPFAM" id="SSF50156">
    <property type="entry name" value="PDZ domain-like"/>
    <property type="match status" value="10"/>
</dbReference>
<feature type="compositionally biased region" description="Polar residues" evidence="5">
    <location>
        <begin position="1925"/>
        <end position="1935"/>
    </location>
</feature>
<feature type="domain" description="PDZ" evidence="6">
    <location>
        <begin position="2709"/>
        <end position="2777"/>
    </location>
</feature>
<dbReference type="CDD" id="cd06791">
    <property type="entry name" value="PDZ3_MUPP1-like"/>
    <property type="match status" value="1"/>
</dbReference>
<feature type="compositionally biased region" description="Polar residues" evidence="5">
    <location>
        <begin position="1086"/>
        <end position="1098"/>
    </location>
</feature>
<feature type="domain" description="PDZ" evidence="6">
    <location>
        <begin position="2469"/>
        <end position="2552"/>
    </location>
</feature>
<feature type="compositionally biased region" description="Low complexity" evidence="5">
    <location>
        <begin position="2170"/>
        <end position="2187"/>
    </location>
</feature>
<dbReference type="CDD" id="cd06689">
    <property type="entry name" value="PDZ1_MUPP1-like"/>
    <property type="match status" value="1"/>
</dbReference>
<feature type="compositionally biased region" description="Basic and acidic residues" evidence="5">
    <location>
        <begin position="2554"/>
        <end position="2572"/>
    </location>
</feature>
<feature type="region of interest" description="Disordered" evidence="5">
    <location>
        <begin position="1839"/>
        <end position="1887"/>
    </location>
</feature>
<dbReference type="GO" id="GO:0030054">
    <property type="term" value="C:cell junction"/>
    <property type="evidence" value="ECO:0007669"/>
    <property type="project" value="UniProtKB-ARBA"/>
</dbReference>
<feature type="compositionally biased region" description="Basic and acidic residues" evidence="5">
    <location>
        <begin position="2259"/>
        <end position="2268"/>
    </location>
</feature>
<evidence type="ECO:0000256" key="4">
    <source>
        <dbReference type="ARBA" id="ARBA00023136"/>
    </source>
</evidence>
<organism evidence="8 9">
    <name type="scientific">Temnothorax curvispinosus</name>
    <dbReference type="NCBI Taxonomy" id="300111"/>
    <lineage>
        <taxon>Eukaryota</taxon>
        <taxon>Metazoa</taxon>
        <taxon>Ecdysozoa</taxon>
        <taxon>Arthropoda</taxon>
        <taxon>Hexapoda</taxon>
        <taxon>Insecta</taxon>
        <taxon>Pterygota</taxon>
        <taxon>Neoptera</taxon>
        <taxon>Endopterygota</taxon>
        <taxon>Hymenoptera</taxon>
        <taxon>Apocrita</taxon>
        <taxon>Aculeata</taxon>
        <taxon>Formicoidea</taxon>
        <taxon>Formicidae</taxon>
        <taxon>Myrmicinae</taxon>
        <taxon>Temnothorax</taxon>
    </lineage>
</organism>
<dbReference type="InterPro" id="IPR004172">
    <property type="entry name" value="L27_dom"/>
</dbReference>
<feature type="compositionally biased region" description="Basic and acidic residues" evidence="5">
    <location>
        <begin position="1735"/>
        <end position="1748"/>
    </location>
</feature>
<dbReference type="GO" id="GO:0016020">
    <property type="term" value="C:membrane"/>
    <property type="evidence" value="ECO:0007669"/>
    <property type="project" value="UniProtKB-SubCell"/>
</dbReference>
<feature type="compositionally biased region" description="Basic and acidic residues" evidence="5">
    <location>
        <begin position="1415"/>
        <end position="1456"/>
    </location>
</feature>
<keyword evidence="2" id="KW-0597">Phosphoprotein</keyword>
<dbReference type="SUPFAM" id="SSF101288">
    <property type="entry name" value="L27 domain"/>
    <property type="match status" value="1"/>
</dbReference>
<keyword evidence="4" id="KW-0472">Membrane</keyword>
<evidence type="ECO:0000313" key="9">
    <source>
        <dbReference type="RefSeq" id="XP_024873679.1"/>
    </source>
</evidence>
<evidence type="ECO:0000256" key="1">
    <source>
        <dbReference type="ARBA" id="ARBA00004370"/>
    </source>
</evidence>
<dbReference type="InterPro" id="IPR036892">
    <property type="entry name" value="L27_dom_sf"/>
</dbReference>
<feature type="domain" description="L27" evidence="7">
    <location>
        <begin position="3"/>
        <end position="67"/>
    </location>
</feature>
<feature type="region of interest" description="Disordered" evidence="5">
    <location>
        <begin position="1735"/>
        <end position="1774"/>
    </location>
</feature>
<feature type="compositionally biased region" description="Low complexity" evidence="5">
    <location>
        <begin position="2002"/>
        <end position="2016"/>
    </location>
</feature>
<feature type="compositionally biased region" description="Basic and acidic residues" evidence="5">
    <location>
        <begin position="1238"/>
        <end position="1247"/>
    </location>
</feature>